<feature type="chain" id="PRO_5046514209" evidence="1">
    <location>
        <begin position="21"/>
        <end position="366"/>
    </location>
</feature>
<organism evidence="2 3">
    <name type="scientific">Streptomyces sp. 900105245</name>
    <dbReference type="NCBI Taxonomy" id="3154379"/>
    <lineage>
        <taxon>Bacteria</taxon>
        <taxon>Bacillati</taxon>
        <taxon>Actinomycetota</taxon>
        <taxon>Actinomycetes</taxon>
        <taxon>Kitasatosporales</taxon>
        <taxon>Streptomycetaceae</taxon>
        <taxon>Streptomyces</taxon>
    </lineage>
</organism>
<dbReference type="RefSeq" id="WP_352066181.1">
    <property type="nucleotide sequence ID" value="NZ_JBEPAZ010000100.1"/>
</dbReference>
<accession>A0ABV1UKR5</accession>
<dbReference type="InterPro" id="IPR029058">
    <property type="entry name" value="AB_hydrolase_fold"/>
</dbReference>
<evidence type="ECO:0000313" key="3">
    <source>
        <dbReference type="Proteomes" id="UP001470023"/>
    </source>
</evidence>
<dbReference type="Proteomes" id="UP001470023">
    <property type="component" value="Unassembled WGS sequence"/>
</dbReference>
<dbReference type="Gene3D" id="3.40.50.1820">
    <property type="entry name" value="alpha/beta hydrolase"/>
    <property type="match status" value="1"/>
</dbReference>
<proteinExistence type="predicted"/>
<name>A0ABV1UKR5_9ACTN</name>
<evidence type="ECO:0000256" key="1">
    <source>
        <dbReference type="SAM" id="SignalP"/>
    </source>
</evidence>
<keyword evidence="2" id="KW-0378">Hydrolase</keyword>
<evidence type="ECO:0000313" key="2">
    <source>
        <dbReference type="EMBL" id="MER6434333.1"/>
    </source>
</evidence>
<comment type="caution">
    <text evidence="2">The sequence shown here is derived from an EMBL/GenBank/DDBJ whole genome shotgun (WGS) entry which is preliminary data.</text>
</comment>
<dbReference type="PANTHER" id="PTHR48098">
    <property type="entry name" value="ENTEROCHELIN ESTERASE-RELATED"/>
    <property type="match status" value="1"/>
</dbReference>
<dbReference type="SUPFAM" id="SSF53474">
    <property type="entry name" value="alpha/beta-Hydrolases"/>
    <property type="match status" value="1"/>
</dbReference>
<feature type="signal peptide" evidence="1">
    <location>
        <begin position="1"/>
        <end position="20"/>
    </location>
</feature>
<reference evidence="2 3" key="1">
    <citation type="submission" date="2024-06" db="EMBL/GenBank/DDBJ databases">
        <title>The Natural Products Discovery Center: Release of the First 8490 Sequenced Strains for Exploring Actinobacteria Biosynthetic Diversity.</title>
        <authorList>
            <person name="Kalkreuter E."/>
            <person name="Kautsar S.A."/>
            <person name="Yang D."/>
            <person name="Bader C.D."/>
            <person name="Teijaro C.N."/>
            <person name="Fluegel L."/>
            <person name="Davis C.M."/>
            <person name="Simpson J.R."/>
            <person name="Lauterbach L."/>
            <person name="Steele A.D."/>
            <person name="Gui C."/>
            <person name="Meng S."/>
            <person name="Li G."/>
            <person name="Viehrig K."/>
            <person name="Ye F."/>
            <person name="Su P."/>
            <person name="Kiefer A.F."/>
            <person name="Nichols A."/>
            <person name="Cepeda A.J."/>
            <person name="Yan W."/>
            <person name="Fan B."/>
            <person name="Jiang Y."/>
            <person name="Adhikari A."/>
            <person name="Zheng C.-J."/>
            <person name="Schuster L."/>
            <person name="Cowan T.M."/>
            <person name="Smanski M.J."/>
            <person name="Chevrette M.G."/>
            <person name="De Carvalho L.P.S."/>
            <person name="Shen B."/>
        </authorList>
    </citation>
    <scope>NUCLEOTIDE SEQUENCE [LARGE SCALE GENOMIC DNA]</scope>
    <source>
        <strain evidence="2 3">NPDC001166</strain>
    </source>
</reference>
<dbReference type="GO" id="GO:0016787">
    <property type="term" value="F:hydrolase activity"/>
    <property type="evidence" value="ECO:0007669"/>
    <property type="project" value="UniProtKB-KW"/>
</dbReference>
<keyword evidence="3" id="KW-1185">Reference proteome</keyword>
<protein>
    <submittedName>
        <fullName evidence="2">Alpha/beta hydrolase-fold protein</fullName>
    </submittedName>
</protein>
<dbReference type="InterPro" id="IPR050583">
    <property type="entry name" value="Mycobacterial_A85_antigen"/>
</dbReference>
<dbReference type="Pfam" id="PF00756">
    <property type="entry name" value="Esterase"/>
    <property type="match status" value="1"/>
</dbReference>
<dbReference type="EMBL" id="JBEPAZ010000100">
    <property type="protein sequence ID" value="MER6434333.1"/>
    <property type="molecule type" value="Genomic_DNA"/>
</dbReference>
<dbReference type="PANTHER" id="PTHR48098:SF6">
    <property type="entry name" value="FERRI-BACILLIBACTIN ESTERASE BESA"/>
    <property type="match status" value="1"/>
</dbReference>
<gene>
    <name evidence="2" type="ORF">ABT272_42775</name>
</gene>
<dbReference type="InterPro" id="IPR000801">
    <property type="entry name" value="Esterase-like"/>
</dbReference>
<keyword evidence="1" id="KW-0732">Signal</keyword>
<sequence>MLLVLFVALVGWGTPSEAQADTVKIYVHYDAGWGNGLSIRGSSAPLRWASGTSMTWTSGNTWVWEAPPNLSNFDFKVLVNDQKWSVGGNYKVTAAMSRSIHIYPFFGTPKGRIITLPDFFSPQLNNRRNVNIYLPPSYGENLAKNYPVLYMHDGQNLFDARTAFGGVEWQVDETMDRLVGEGAIREAIVVGINNTADRIGEYTPSTDSAYGGGEADTYLDFIQQTLKPYIDTHYRTLTSVSDTLMVGSSLGGLLSCYAGWTRSSVYGSVGCMSSSFWWDDETFSHAVEVYQGKKPERFYLDAGGNNDGATETARFRDELLADGYVSGADLLHIYDPIGMHNESSWARRLPKALAYLLPVEWEIRRS</sequence>